<evidence type="ECO:0000256" key="4">
    <source>
        <dbReference type="ARBA" id="ARBA00013229"/>
    </source>
</evidence>
<comment type="subcellular location">
    <subcellularLocation>
        <location evidence="1">Secreted</location>
        <location evidence="1">Cell wall</location>
    </subcellularLocation>
</comment>
<dbReference type="FunFam" id="2.160.20.10:FF:000013">
    <property type="entry name" value="Pectinesterase"/>
    <property type="match status" value="1"/>
</dbReference>
<keyword evidence="7 12" id="KW-0063">Aspartyl esterase</keyword>
<feature type="chain" id="PRO_5019881861" description="Pectinesterase" evidence="12">
    <location>
        <begin position="20"/>
        <end position="340"/>
    </location>
</feature>
<protein>
    <recommendedName>
        <fullName evidence="4 12">Pectinesterase</fullName>
        <ecNumber evidence="4 12">3.1.1.11</ecNumber>
    </recommendedName>
</protein>
<evidence type="ECO:0000313" key="14">
    <source>
        <dbReference type="EMBL" id="OIW07087.1"/>
    </source>
</evidence>
<evidence type="ECO:0000259" key="13">
    <source>
        <dbReference type="Pfam" id="PF01095"/>
    </source>
</evidence>
<comment type="function">
    <text evidence="10">Acts in the modification of cell walls via demethylesterification of cell wall pectin.</text>
</comment>
<dbReference type="UniPathway" id="UPA00545">
    <property type="reaction ID" value="UER00823"/>
</dbReference>
<dbReference type="InterPro" id="IPR033131">
    <property type="entry name" value="Pectinesterase_Asp_AS"/>
</dbReference>
<dbReference type="PANTHER" id="PTHR31321">
    <property type="entry name" value="ACYL-COA THIOESTER HYDROLASE YBHC-RELATED"/>
    <property type="match status" value="1"/>
</dbReference>
<dbReference type="STRING" id="3871.A0A4P1RBU2"/>
<dbReference type="AlphaFoldDB" id="A0A4P1RBU2"/>
<evidence type="ECO:0000313" key="15">
    <source>
        <dbReference type="Proteomes" id="UP000188354"/>
    </source>
</evidence>
<dbReference type="InterPro" id="IPR000070">
    <property type="entry name" value="Pectinesterase_cat"/>
</dbReference>
<dbReference type="InterPro" id="IPR011050">
    <property type="entry name" value="Pectin_lyase_fold/virulence"/>
</dbReference>
<evidence type="ECO:0000256" key="5">
    <source>
        <dbReference type="ARBA" id="ARBA00022512"/>
    </source>
</evidence>
<dbReference type="EC" id="3.1.1.11" evidence="4 12"/>
<dbReference type="EMBL" id="CM007368">
    <property type="protein sequence ID" value="OIW07087.1"/>
    <property type="molecule type" value="Genomic_DNA"/>
</dbReference>
<accession>A0A4P1RBU2</accession>
<evidence type="ECO:0000256" key="7">
    <source>
        <dbReference type="ARBA" id="ARBA00023085"/>
    </source>
</evidence>
<evidence type="ECO:0000256" key="10">
    <source>
        <dbReference type="ARBA" id="ARBA00057335"/>
    </source>
</evidence>
<dbReference type="SUPFAM" id="SSF51126">
    <property type="entry name" value="Pectin lyase-like"/>
    <property type="match status" value="1"/>
</dbReference>
<evidence type="ECO:0000256" key="6">
    <source>
        <dbReference type="ARBA" id="ARBA00022801"/>
    </source>
</evidence>
<keyword evidence="12" id="KW-0732">Signal</keyword>
<evidence type="ECO:0000256" key="2">
    <source>
        <dbReference type="ARBA" id="ARBA00005184"/>
    </source>
</evidence>
<evidence type="ECO:0000256" key="1">
    <source>
        <dbReference type="ARBA" id="ARBA00004191"/>
    </source>
</evidence>
<keyword evidence="6 12" id="KW-0378">Hydrolase</keyword>
<keyword evidence="15" id="KW-1185">Reference proteome</keyword>
<dbReference type="Pfam" id="PF01095">
    <property type="entry name" value="Pectinesterase"/>
    <property type="match status" value="2"/>
</dbReference>
<proteinExistence type="inferred from homology"/>
<dbReference type="GO" id="GO:0030599">
    <property type="term" value="F:pectinesterase activity"/>
    <property type="evidence" value="ECO:0007669"/>
    <property type="project" value="UniProtKB-UniRule"/>
</dbReference>
<dbReference type="Proteomes" id="UP000188354">
    <property type="component" value="Chromosome LG08"/>
</dbReference>
<keyword evidence="5" id="KW-0964">Secreted</keyword>
<evidence type="ECO:0000256" key="8">
    <source>
        <dbReference type="ARBA" id="ARBA00023180"/>
    </source>
</evidence>
<reference evidence="14 15" key="1">
    <citation type="journal article" date="2017" name="Plant Biotechnol. J.">
        <title>A comprehensive draft genome sequence for lupin (Lupinus angustifolius), an emerging health food: insights into plant-microbe interactions and legume evolution.</title>
        <authorList>
            <person name="Hane J.K."/>
            <person name="Ming Y."/>
            <person name="Kamphuis L.G."/>
            <person name="Nelson M.N."/>
            <person name="Garg G."/>
            <person name="Atkins C.A."/>
            <person name="Bayer P.E."/>
            <person name="Bravo A."/>
            <person name="Bringans S."/>
            <person name="Cannon S."/>
            <person name="Edwards D."/>
            <person name="Foley R."/>
            <person name="Gao L.L."/>
            <person name="Harrison M.J."/>
            <person name="Huang W."/>
            <person name="Hurgobin B."/>
            <person name="Li S."/>
            <person name="Liu C.W."/>
            <person name="McGrath A."/>
            <person name="Morahan G."/>
            <person name="Murray J."/>
            <person name="Weller J."/>
            <person name="Jian J."/>
            <person name="Singh K.B."/>
        </authorList>
    </citation>
    <scope>NUCLEOTIDE SEQUENCE</scope>
    <source>
        <strain evidence="15">cv. Tanjil</strain>
        <tissue evidence="14">Whole plant</tissue>
    </source>
</reference>
<gene>
    <name evidence="14" type="ORF">TanjilG_02721</name>
</gene>
<comment type="similarity">
    <text evidence="3">Belongs to the pectinesterase family.</text>
</comment>
<keyword evidence="5" id="KW-0134">Cell wall</keyword>
<sequence>MILPLFLFFISSSWVCIVAQDCGRNQVTKTIVVDKSGRTGFITVQSAIDSIAENNNQWVKVRINAATYTEKVEIPYNKPCIYLEGEDRHSTIITYNDHQQTDISATFSSFPDNIIARSITFMNSYNVPTTAMKTLVPTSHKLQRGKRRTQDSEVLPALAARIYGDKCVFYDCSFIGFQDTLWDVEGRHYFKDCTIEGAIDFIFGYGQSYYENCILNATSSGFVTAQGRSGKNDKSGFVFRGGALIGNGQTFLGRAYGPFSRVVFYGTYFSSVVAPAGWSAWESNLGFGTTYIEADCKGPGANTSGRVPWSKKLRGSKMAKYSRSSFIDRDRWLSYLPVAW</sequence>
<feature type="signal peptide" evidence="12">
    <location>
        <begin position="1"/>
        <end position="19"/>
    </location>
</feature>
<dbReference type="GO" id="GO:0045490">
    <property type="term" value="P:pectin catabolic process"/>
    <property type="evidence" value="ECO:0007669"/>
    <property type="project" value="UniProtKB-UniRule"/>
</dbReference>
<feature type="domain" description="Pectinesterase catalytic" evidence="13">
    <location>
        <begin position="156"/>
        <end position="328"/>
    </location>
</feature>
<dbReference type="Gene3D" id="2.160.20.10">
    <property type="entry name" value="Single-stranded right-handed beta-helix, Pectin lyase-like"/>
    <property type="match status" value="1"/>
</dbReference>
<evidence type="ECO:0000256" key="12">
    <source>
        <dbReference type="RuleBase" id="RU000589"/>
    </source>
</evidence>
<feature type="domain" description="Pectinesterase catalytic" evidence="13">
    <location>
        <begin position="31"/>
        <end position="124"/>
    </location>
</feature>
<evidence type="ECO:0000256" key="3">
    <source>
        <dbReference type="ARBA" id="ARBA00008891"/>
    </source>
</evidence>
<organism evidence="14 15">
    <name type="scientific">Lupinus angustifolius</name>
    <name type="common">Narrow-leaved blue lupine</name>
    <dbReference type="NCBI Taxonomy" id="3871"/>
    <lineage>
        <taxon>Eukaryota</taxon>
        <taxon>Viridiplantae</taxon>
        <taxon>Streptophyta</taxon>
        <taxon>Embryophyta</taxon>
        <taxon>Tracheophyta</taxon>
        <taxon>Spermatophyta</taxon>
        <taxon>Magnoliopsida</taxon>
        <taxon>eudicotyledons</taxon>
        <taxon>Gunneridae</taxon>
        <taxon>Pentapetalae</taxon>
        <taxon>rosids</taxon>
        <taxon>fabids</taxon>
        <taxon>Fabales</taxon>
        <taxon>Fabaceae</taxon>
        <taxon>Papilionoideae</taxon>
        <taxon>50 kb inversion clade</taxon>
        <taxon>genistoids sensu lato</taxon>
        <taxon>core genistoids</taxon>
        <taxon>Genisteae</taxon>
        <taxon>Lupinus</taxon>
    </lineage>
</organism>
<evidence type="ECO:0000256" key="9">
    <source>
        <dbReference type="ARBA" id="ARBA00047928"/>
    </source>
</evidence>
<dbReference type="GO" id="GO:0042545">
    <property type="term" value="P:cell wall modification"/>
    <property type="evidence" value="ECO:0007669"/>
    <property type="project" value="UniProtKB-UniRule"/>
</dbReference>
<name>A0A4P1RBU2_LUPAN</name>
<dbReference type="PANTHER" id="PTHR31321:SF120">
    <property type="entry name" value="PECTINESTERASE 52-RELATED"/>
    <property type="match status" value="1"/>
</dbReference>
<dbReference type="Gramene" id="OIW07087">
    <property type="protein sequence ID" value="OIW07087"/>
    <property type="gene ID" value="TanjilG_02721"/>
</dbReference>
<comment type="pathway">
    <text evidence="2 12">Glycan metabolism; pectin degradation; 2-dehydro-3-deoxy-D-gluconate from pectin: step 1/5.</text>
</comment>
<keyword evidence="8" id="KW-0325">Glycoprotein</keyword>
<dbReference type="PROSITE" id="PS00503">
    <property type="entry name" value="PECTINESTERASE_2"/>
    <property type="match status" value="1"/>
</dbReference>
<dbReference type="InterPro" id="IPR012334">
    <property type="entry name" value="Pectin_lyas_fold"/>
</dbReference>
<comment type="catalytic activity">
    <reaction evidence="9 12">
        <text>[(1-&gt;4)-alpha-D-galacturonosyl methyl ester](n) + n H2O = [(1-&gt;4)-alpha-D-galacturonosyl](n) + n methanol + n H(+)</text>
        <dbReference type="Rhea" id="RHEA:22380"/>
        <dbReference type="Rhea" id="RHEA-COMP:14570"/>
        <dbReference type="Rhea" id="RHEA-COMP:14573"/>
        <dbReference type="ChEBI" id="CHEBI:15377"/>
        <dbReference type="ChEBI" id="CHEBI:15378"/>
        <dbReference type="ChEBI" id="CHEBI:17790"/>
        <dbReference type="ChEBI" id="CHEBI:140522"/>
        <dbReference type="ChEBI" id="CHEBI:140523"/>
        <dbReference type="EC" id="3.1.1.11"/>
    </reaction>
</comment>
<feature type="active site" evidence="11">
    <location>
        <position position="200"/>
    </location>
</feature>
<evidence type="ECO:0000256" key="11">
    <source>
        <dbReference type="PROSITE-ProRule" id="PRU10040"/>
    </source>
</evidence>